<evidence type="ECO:0000313" key="1">
    <source>
        <dbReference type="EMBL" id="TXB62380.1"/>
    </source>
</evidence>
<keyword evidence="2" id="KW-1185">Reference proteome</keyword>
<keyword evidence="1" id="KW-0808">Transferase</keyword>
<dbReference type="OrthoDB" id="9794575at2"/>
<dbReference type="SUPFAM" id="SSF53756">
    <property type="entry name" value="UDP-Glycosyltransferase/glycogen phosphorylase"/>
    <property type="match status" value="1"/>
</dbReference>
<dbReference type="AlphaFoldDB" id="A0A5C6RL86"/>
<gene>
    <name evidence="1" type="ORF">FRY97_14570</name>
</gene>
<proteinExistence type="predicted"/>
<dbReference type="RefSeq" id="WP_147168287.1">
    <property type="nucleotide sequence ID" value="NZ_VOOR01000031.1"/>
</dbReference>
<organism evidence="1 2">
    <name type="scientific">Phaeodactylibacter luteus</name>
    <dbReference type="NCBI Taxonomy" id="1564516"/>
    <lineage>
        <taxon>Bacteria</taxon>
        <taxon>Pseudomonadati</taxon>
        <taxon>Bacteroidota</taxon>
        <taxon>Saprospiria</taxon>
        <taxon>Saprospirales</taxon>
        <taxon>Haliscomenobacteraceae</taxon>
        <taxon>Phaeodactylibacter</taxon>
    </lineage>
</organism>
<dbReference type="Gene3D" id="3.40.50.2000">
    <property type="entry name" value="Glycogen Phosphorylase B"/>
    <property type="match status" value="1"/>
</dbReference>
<dbReference type="GO" id="GO:0016740">
    <property type="term" value="F:transferase activity"/>
    <property type="evidence" value="ECO:0007669"/>
    <property type="project" value="UniProtKB-KW"/>
</dbReference>
<reference evidence="1 2" key="1">
    <citation type="submission" date="2019-08" db="EMBL/GenBank/DDBJ databases">
        <title>Genome of Phaeodactylibacter luteus.</title>
        <authorList>
            <person name="Bowman J.P."/>
        </authorList>
    </citation>
    <scope>NUCLEOTIDE SEQUENCE [LARGE SCALE GENOMIC DNA]</scope>
    <source>
        <strain evidence="1 2">KCTC 42180</strain>
    </source>
</reference>
<sequence length="434" mass="48721">MDKRLLIIYYNFPPVKVPGAVRAWHFYREAIKHFGHVSVLTAANRRYFAQDPALETGCAHIHEVPAWDARRLLARAGKDNRPYFSGQLKKRRGIRWAQRLLNSFPFNLLAGDGGAWYIWKGYQKGCQLVESQGITHLFSTFRPYADHCIAHLLKRRYPHLVWAADFRDLHVDPSNPNTFWASLQLRANRSILAKADLLTTVSQGLKQELAQFGPPVKVLRNGISHARLAPNDEPWPEQFTIAYTGSLYPGQQDASPLLSALRSLINDGQIRGSDLCLRYRGKDAGTWQQWVQAWGLQPYSDCGGVVSLEQAHHIQRTAAVNLLLTWSTARISGILTGKLFEYLAAQRPVAALINGPGDTELQHILTALPHSFIHARHADPAQLKTHLLGLYQAWAAEAPAHIPLSAITPYTWEAQSPAFFQYLLSAPSAERPAK</sequence>
<dbReference type="Proteomes" id="UP000321580">
    <property type="component" value="Unassembled WGS sequence"/>
</dbReference>
<evidence type="ECO:0000313" key="2">
    <source>
        <dbReference type="Proteomes" id="UP000321580"/>
    </source>
</evidence>
<protein>
    <submittedName>
        <fullName evidence="1">Glycosyltransferase family 4 protein</fullName>
    </submittedName>
</protein>
<name>A0A5C6RL86_9BACT</name>
<dbReference type="EMBL" id="VOOR01000031">
    <property type="protein sequence ID" value="TXB62380.1"/>
    <property type="molecule type" value="Genomic_DNA"/>
</dbReference>
<comment type="caution">
    <text evidence="1">The sequence shown here is derived from an EMBL/GenBank/DDBJ whole genome shotgun (WGS) entry which is preliminary data.</text>
</comment>
<accession>A0A5C6RL86</accession>